<dbReference type="RefSeq" id="WP_072870584.1">
    <property type="nucleotide sequence ID" value="NZ_FQZM01000041.1"/>
</dbReference>
<evidence type="ECO:0000256" key="1">
    <source>
        <dbReference type="PROSITE-ProRule" id="PRU00703"/>
    </source>
</evidence>
<organism evidence="3 4">
    <name type="scientific">Desulfofundulus thermosubterraneus DSM 16057</name>
    <dbReference type="NCBI Taxonomy" id="1121432"/>
    <lineage>
        <taxon>Bacteria</taxon>
        <taxon>Bacillati</taxon>
        <taxon>Bacillota</taxon>
        <taxon>Clostridia</taxon>
        <taxon>Eubacteriales</taxon>
        <taxon>Peptococcaceae</taxon>
        <taxon>Desulfofundulus</taxon>
    </lineage>
</organism>
<accession>A0A1M6KB71</accession>
<dbReference type="Gene3D" id="3.10.580.10">
    <property type="entry name" value="CBS-domain"/>
    <property type="match status" value="1"/>
</dbReference>
<reference evidence="4" key="1">
    <citation type="submission" date="2016-11" db="EMBL/GenBank/DDBJ databases">
        <authorList>
            <person name="Varghese N."/>
            <person name="Submissions S."/>
        </authorList>
    </citation>
    <scope>NUCLEOTIDE SEQUENCE [LARGE SCALE GENOMIC DNA]</scope>
    <source>
        <strain evidence="4">DSM 16057</strain>
    </source>
</reference>
<proteinExistence type="predicted"/>
<dbReference type="SUPFAM" id="SSF54631">
    <property type="entry name" value="CBS-domain pair"/>
    <property type="match status" value="1"/>
</dbReference>
<dbReference type="STRING" id="1121432.SAMN02745219_02834"/>
<feature type="domain" description="CBS" evidence="2">
    <location>
        <begin position="106"/>
        <end position="161"/>
    </location>
</feature>
<dbReference type="InterPro" id="IPR046342">
    <property type="entry name" value="CBS_dom_sf"/>
</dbReference>
<dbReference type="OrthoDB" id="1806071at2"/>
<dbReference type="PROSITE" id="PS51371">
    <property type="entry name" value="CBS"/>
    <property type="match status" value="2"/>
</dbReference>
<evidence type="ECO:0000313" key="3">
    <source>
        <dbReference type="EMBL" id="SHJ56152.1"/>
    </source>
</evidence>
<gene>
    <name evidence="3" type="ORF">SAMN02745219_02834</name>
</gene>
<dbReference type="EMBL" id="FQZM01000041">
    <property type="protein sequence ID" value="SHJ56152.1"/>
    <property type="molecule type" value="Genomic_DNA"/>
</dbReference>
<dbReference type="Proteomes" id="UP000184529">
    <property type="component" value="Unassembled WGS sequence"/>
</dbReference>
<feature type="domain" description="CBS" evidence="2">
    <location>
        <begin position="9"/>
        <end position="70"/>
    </location>
</feature>
<dbReference type="Pfam" id="PF00571">
    <property type="entry name" value="CBS"/>
    <property type="match status" value="2"/>
</dbReference>
<protein>
    <submittedName>
        <fullName evidence="3">CBS domain-containing protein</fullName>
    </submittedName>
</protein>
<evidence type="ECO:0000313" key="4">
    <source>
        <dbReference type="Proteomes" id="UP000184529"/>
    </source>
</evidence>
<dbReference type="InterPro" id="IPR000644">
    <property type="entry name" value="CBS_dom"/>
</dbReference>
<evidence type="ECO:0000259" key="2">
    <source>
        <dbReference type="PROSITE" id="PS51371"/>
    </source>
</evidence>
<keyword evidence="4" id="KW-1185">Reference proteome</keyword>
<name>A0A1M6KB71_9FIRM</name>
<sequence>MEKKVGDVMVPVRELATVAGESTAKDAVVALKTSRGYPVVLVLENDKVAGLIGLKEILRGLDPVMFKKDTYGGWTINPDWKEPVLFTGHFQERCAALAERPVKEIMVPVPRRLKAQDSIVKAAYIILSTGQEPVPVWEEDRLVGMVGMKEIFAEMVRELDSGGGGSRGKVIFADQYRRKARVTTTTG</sequence>
<dbReference type="AlphaFoldDB" id="A0A1M6KB71"/>
<keyword evidence="1" id="KW-0129">CBS domain</keyword>